<proteinExistence type="predicted"/>
<keyword evidence="2" id="KW-1185">Reference proteome</keyword>
<dbReference type="AlphaFoldDB" id="A0A834W365"/>
<reference evidence="1" key="1">
    <citation type="submission" date="2020-09" db="EMBL/GenBank/DDBJ databases">
        <title>Genome-Enabled Discovery of Anthraquinone Biosynthesis in Senna tora.</title>
        <authorList>
            <person name="Kang S.-H."/>
            <person name="Pandey R.P."/>
            <person name="Lee C.-M."/>
            <person name="Sim J.-S."/>
            <person name="Jeong J.-T."/>
            <person name="Choi B.-S."/>
            <person name="Jung M."/>
            <person name="Ginzburg D."/>
            <person name="Zhao K."/>
            <person name="Won S.Y."/>
            <person name="Oh T.-J."/>
            <person name="Yu Y."/>
            <person name="Kim N.-H."/>
            <person name="Lee O.R."/>
            <person name="Lee T.-H."/>
            <person name="Bashyal P."/>
            <person name="Kim T.-S."/>
            <person name="Lee W.-H."/>
            <person name="Kawkins C."/>
            <person name="Kim C.-K."/>
            <person name="Kim J.S."/>
            <person name="Ahn B.O."/>
            <person name="Rhee S.Y."/>
            <person name="Sohng J.K."/>
        </authorList>
    </citation>
    <scope>NUCLEOTIDE SEQUENCE</scope>
    <source>
        <tissue evidence="1">Leaf</tissue>
    </source>
</reference>
<gene>
    <name evidence="1" type="ORF">G2W53_043222</name>
</gene>
<evidence type="ECO:0000313" key="2">
    <source>
        <dbReference type="Proteomes" id="UP000634136"/>
    </source>
</evidence>
<comment type="caution">
    <text evidence="1">The sequence shown here is derived from an EMBL/GenBank/DDBJ whole genome shotgun (WGS) entry which is preliminary data.</text>
</comment>
<dbReference type="Proteomes" id="UP000634136">
    <property type="component" value="Unassembled WGS sequence"/>
</dbReference>
<dbReference type="EMBL" id="JAAIUW010000013">
    <property type="protein sequence ID" value="KAF7804111.1"/>
    <property type="molecule type" value="Genomic_DNA"/>
</dbReference>
<organism evidence="1 2">
    <name type="scientific">Senna tora</name>
    <dbReference type="NCBI Taxonomy" id="362788"/>
    <lineage>
        <taxon>Eukaryota</taxon>
        <taxon>Viridiplantae</taxon>
        <taxon>Streptophyta</taxon>
        <taxon>Embryophyta</taxon>
        <taxon>Tracheophyta</taxon>
        <taxon>Spermatophyta</taxon>
        <taxon>Magnoliopsida</taxon>
        <taxon>eudicotyledons</taxon>
        <taxon>Gunneridae</taxon>
        <taxon>Pentapetalae</taxon>
        <taxon>rosids</taxon>
        <taxon>fabids</taxon>
        <taxon>Fabales</taxon>
        <taxon>Fabaceae</taxon>
        <taxon>Caesalpinioideae</taxon>
        <taxon>Cassia clade</taxon>
        <taxon>Senna</taxon>
    </lineage>
</organism>
<evidence type="ECO:0000313" key="1">
    <source>
        <dbReference type="EMBL" id="KAF7804111.1"/>
    </source>
</evidence>
<name>A0A834W365_9FABA</name>
<sequence length="31" mass="3615">MEDITQTKPDKANWACWMKKTRPIEVVKGPI</sequence>
<accession>A0A834W365</accession>
<protein>
    <submittedName>
        <fullName evidence="1">Uncharacterized protein</fullName>
    </submittedName>
</protein>